<dbReference type="EMBL" id="WKJJ01000004">
    <property type="protein sequence ID" value="MRV71481.1"/>
    <property type="molecule type" value="Genomic_DNA"/>
</dbReference>
<dbReference type="AlphaFoldDB" id="A0A7X2IK26"/>
<organism evidence="2 3">
    <name type="scientific">Pseudoduganella rivuli</name>
    <dbReference type="NCBI Taxonomy" id="2666085"/>
    <lineage>
        <taxon>Bacteria</taxon>
        <taxon>Pseudomonadati</taxon>
        <taxon>Pseudomonadota</taxon>
        <taxon>Betaproteobacteria</taxon>
        <taxon>Burkholderiales</taxon>
        <taxon>Oxalobacteraceae</taxon>
        <taxon>Telluria group</taxon>
        <taxon>Pseudoduganella</taxon>
    </lineage>
</organism>
<dbReference type="PROSITE" id="PS00409">
    <property type="entry name" value="PROKAR_NTER_METHYL"/>
    <property type="match status" value="1"/>
</dbReference>
<gene>
    <name evidence="2" type="ORF">GJ700_07065</name>
</gene>
<keyword evidence="1" id="KW-1133">Transmembrane helix</keyword>
<dbReference type="Pfam" id="PF07963">
    <property type="entry name" value="N_methyl"/>
    <property type="match status" value="1"/>
</dbReference>
<sequence>MRQCKTRVVRAQHNRQSGITLLELIIVIIVFSVLLGTILESIYYYQGKAEQAAVQRLVGHMRLALVGKQYQAMVAGTRLDLVALTRENPMTWLQTFPANYRGEIAKSTKENLTPGSWYFDVSEHKLVYMFSSKKSFLGDSFERWFFKVEFNRLPTNTAKQVEPSQAEPGVTLVQVDSG</sequence>
<evidence type="ECO:0000313" key="2">
    <source>
        <dbReference type="EMBL" id="MRV71481.1"/>
    </source>
</evidence>
<dbReference type="SUPFAM" id="SSF54523">
    <property type="entry name" value="Pili subunits"/>
    <property type="match status" value="1"/>
</dbReference>
<name>A0A7X2IK26_9BURK</name>
<keyword evidence="3" id="KW-1185">Reference proteome</keyword>
<keyword evidence="1" id="KW-0472">Membrane</keyword>
<dbReference type="RefSeq" id="WP_154372056.1">
    <property type="nucleotide sequence ID" value="NZ_WKJJ01000004.1"/>
</dbReference>
<dbReference type="InterPro" id="IPR045584">
    <property type="entry name" value="Pilin-like"/>
</dbReference>
<dbReference type="Proteomes" id="UP000446768">
    <property type="component" value="Unassembled WGS sequence"/>
</dbReference>
<comment type="caution">
    <text evidence="2">The sequence shown here is derived from an EMBL/GenBank/DDBJ whole genome shotgun (WGS) entry which is preliminary data.</text>
</comment>
<accession>A0A7X2IK26</accession>
<evidence type="ECO:0000313" key="3">
    <source>
        <dbReference type="Proteomes" id="UP000446768"/>
    </source>
</evidence>
<evidence type="ECO:0000256" key="1">
    <source>
        <dbReference type="SAM" id="Phobius"/>
    </source>
</evidence>
<keyword evidence="1" id="KW-0812">Transmembrane</keyword>
<reference evidence="2 3" key="1">
    <citation type="submission" date="2019-11" db="EMBL/GenBank/DDBJ databases">
        <title>Novel species isolated from a subtropical stream in China.</title>
        <authorList>
            <person name="Lu H."/>
        </authorList>
    </citation>
    <scope>NUCLEOTIDE SEQUENCE [LARGE SCALE GENOMIC DNA]</scope>
    <source>
        <strain evidence="2 3">FT92W</strain>
    </source>
</reference>
<evidence type="ECO:0008006" key="4">
    <source>
        <dbReference type="Google" id="ProtNLM"/>
    </source>
</evidence>
<proteinExistence type="predicted"/>
<dbReference type="InterPro" id="IPR012902">
    <property type="entry name" value="N_methyl_site"/>
</dbReference>
<protein>
    <recommendedName>
        <fullName evidence="4">Prepilin-type N-terminal cleavage/methylation domain-containing protein</fullName>
    </recommendedName>
</protein>
<feature type="transmembrane region" description="Helical" evidence="1">
    <location>
        <begin position="21"/>
        <end position="45"/>
    </location>
</feature>